<dbReference type="Proteomes" id="UP000552709">
    <property type="component" value="Unassembled WGS sequence"/>
</dbReference>
<gene>
    <name evidence="2" type="ORF">HNQ08_002890</name>
</gene>
<dbReference type="InterPro" id="IPR036388">
    <property type="entry name" value="WH-like_DNA-bd_sf"/>
</dbReference>
<accession>A0A7W8JXI5</accession>
<dbReference type="InterPro" id="IPR051677">
    <property type="entry name" value="AfsR-DnrI-RedD_regulator"/>
</dbReference>
<dbReference type="Gene3D" id="1.25.40.10">
    <property type="entry name" value="Tetratricopeptide repeat domain"/>
    <property type="match status" value="1"/>
</dbReference>
<dbReference type="SUPFAM" id="SSF48452">
    <property type="entry name" value="TPR-like"/>
    <property type="match status" value="1"/>
</dbReference>
<dbReference type="Gene3D" id="1.10.10.10">
    <property type="entry name" value="Winged helix-like DNA-binding domain superfamily/Winged helix DNA-binding domain"/>
    <property type="match status" value="1"/>
</dbReference>
<dbReference type="InterPro" id="IPR041664">
    <property type="entry name" value="AAA_16"/>
</dbReference>
<dbReference type="InterPro" id="IPR005158">
    <property type="entry name" value="BTAD"/>
</dbReference>
<keyword evidence="3" id="KW-1185">Reference proteome</keyword>
<dbReference type="RefSeq" id="WP_184133314.1">
    <property type="nucleotide sequence ID" value="NZ_JACHFL010000007.1"/>
</dbReference>
<evidence type="ECO:0000313" key="3">
    <source>
        <dbReference type="Proteomes" id="UP000552709"/>
    </source>
</evidence>
<dbReference type="EMBL" id="JACHFL010000007">
    <property type="protein sequence ID" value="MBB5363783.1"/>
    <property type="molecule type" value="Genomic_DNA"/>
</dbReference>
<evidence type="ECO:0000313" key="2">
    <source>
        <dbReference type="EMBL" id="MBB5363783.1"/>
    </source>
</evidence>
<dbReference type="SMART" id="SM01043">
    <property type="entry name" value="BTAD"/>
    <property type="match status" value="1"/>
</dbReference>
<dbReference type="GO" id="GO:0003677">
    <property type="term" value="F:DNA binding"/>
    <property type="evidence" value="ECO:0007669"/>
    <property type="project" value="UniProtKB-KW"/>
</dbReference>
<dbReference type="InterPro" id="IPR011990">
    <property type="entry name" value="TPR-like_helical_dom_sf"/>
</dbReference>
<dbReference type="Pfam" id="PF03704">
    <property type="entry name" value="BTAD"/>
    <property type="match status" value="1"/>
</dbReference>
<dbReference type="Pfam" id="PF13191">
    <property type="entry name" value="AAA_16"/>
    <property type="match status" value="1"/>
</dbReference>
<dbReference type="AlphaFoldDB" id="A0A7W8JXI5"/>
<sequence length="677" mass="73948">MAHARHWTFFMLGRPRLINPDGVELRCDRKPLAALAYLALEGPTTRSRLAGLLWPETLEGSARNNLVQLIRRMNRMLGADLILAEQTVHLHPDVQVDFTSAAHLEPQGDLSRTTLLEGVEFDDMPDFADWLAAQREQLDTRRAASLLNLAQQQEAEGSWAAAIATAQALLTLNQLSEDHHRRLMRLYYLNNDRAAALSAYQRCRELLEQELGVEPMPETQHLAKEIEQGQVELTVIPQPPQLPLALRHPTVLAGRSAAWAALEAAWARGQFIILSGEPGVGKSRLMHDFVARKGPVLRVEARPGDAHVPYATTARNLRGILATHPEVRLKAWQRSALAPLLPELLQDGDPPAPVPAQAALHAAIQDLFQIGARGAVAVVYEDLHYADPAAIEAGLVLISSAFPLGQPDGVPHMLCTVRHEELSPQTAAVYDEMIAHGLAVQIALAPLTEAEAHTVLEHVGLPVPPELRTQLAHFSGGNPLFLLEMVRHLVERGQLSSGNALPDRFPVPEKVQRIIERRLARLSPGALNTARAASVLQSDFHIELIAQVLGAPILDVAQHWEELENAQLMTGSGFAHDVVYESILSSMPLPVRRLLHRSAARALSHAGAPPARIAAQWQLGGNLQAAAALLEQATVDARQVLQPEAVRQFLATAIELYGQLGADDQAARLRSVLDGTH</sequence>
<protein>
    <submittedName>
        <fullName evidence="2">DNA-binding SARP family transcriptional activator</fullName>
    </submittedName>
</protein>
<keyword evidence="2" id="KW-0238">DNA-binding</keyword>
<comment type="caution">
    <text evidence="2">The sequence shown here is derived from an EMBL/GenBank/DDBJ whole genome shotgun (WGS) entry which is preliminary data.</text>
</comment>
<dbReference type="SUPFAM" id="SSF52540">
    <property type="entry name" value="P-loop containing nucleoside triphosphate hydrolases"/>
    <property type="match status" value="1"/>
</dbReference>
<reference evidence="2 3" key="1">
    <citation type="submission" date="2020-08" db="EMBL/GenBank/DDBJ databases">
        <title>Genomic Encyclopedia of Type Strains, Phase IV (KMG-IV): sequencing the most valuable type-strain genomes for metagenomic binning, comparative biology and taxonomic classification.</title>
        <authorList>
            <person name="Goeker M."/>
        </authorList>
    </citation>
    <scope>NUCLEOTIDE SEQUENCE [LARGE SCALE GENOMIC DNA]</scope>
    <source>
        <strain evidence="2 3">DSM 27939</strain>
    </source>
</reference>
<organism evidence="2 3">
    <name type="scientific">Deinococcus humi</name>
    <dbReference type="NCBI Taxonomy" id="662880"/>
    <lineage>
        <taxon>Bacteria</taxon>
        <taxon>Thermotogati</taxon>
        <taxon>Deinococcota</taxon>
        <taxon>Deinococci</taxon>
        <taxon>Deinococcales</taxon>
        <taxon>Deinococcaceae</taxon>
        <taxon>Deinococcus</taxon>
    </lineage>
</organism>
<dbReference type="InterPro" id="IPR027417">
    <property type="entry name" value="P-loop_NTPase"/>
</dbReference>
<proteinExistence type="predicted"/>
<evidence type="ECO:0000259" key="1">
    <source>
        <dbReference type="SMART" id="SM01043"/>
    </source>
</evidence>
<dbReference type="PANTHER" id="PTHR35807">
    <property type="entry name" value="TRANSCRIPTIONAL REGULATOR REDD-RELATED"/>
    <property type="match status" value="1"/>
</dbReference>
<feature type="domain" description="Bacterial transcriptional activator" evidence="1">
    <location>
        <begin position="96"/>
        <end position="227"/>
    </location>
</feature>
<name>A0A7W8JXI5_9DEIO</name>